<feature type="signal peptide" evidence="1">
    <location>
        <begin position="1"/>
        <end position="30"/>
    </location>
</feature>
<dbReference type="PROSITE" id="PS51318">
    <property type="entry name" value="TAT"/>
    <property type="match status" value="1"/>
</dbReference>
<accession>A0ABU4N9C7</accession>
<sequence>MTPTRRNLLGAALGGTAAAAAGLPAPVAHAASWQLKWSPSASTDGLRAFETLEDDRADSHTSASPHIHATGDTWRFDMHTVDRDTSTDRQRHEVTGLRTGSGFLRWTEGQTWRVTYGMYLPSSLKATTSFTHIMQMKQPGAGTSPLVVQSLRRVNGEQTIELKLPIDNILVGRTDLAPLHNSWVDVDFRVGVAGGSAGSVRWILRKGSTTLIDVSRAGVDTFLADRLRPKWGIYRSLGDTSGSLQNCHMLLRNLRGYQLV</sequence>
<protein>
    <submittedName>
        <fullName evidence="2">Tat pathway signal sequence domain protein</fullName>
    </submittedName>
</protein>
<proteinExistence type="predicted"/>
<gene>
    <name evidence="2" type="ORF">PV662_00730</name>
</gene>
<keyword evidence="3" id="KW-1185">Reference proteome</keyword>
<evidence type="ECO:0000256" key="1">
    <source>
        <dbReference type="SAM" id="SignalP"/>
    </source>
</evidence>
<reference evidence="2 3" key="1">
    <citation type="journal article" date="2023" name="Microb. Genom.">
        <title>Mesoterricola silvestris gen. nov., sp. nov., Mesoterricola sediminis sp. nov., Geothrix oryzae sp. nov., Geothrix edaphica sp. nov., Geothrix rubra sp. nov., and Geothrix limicola sp. nov., six novel members of Acidobacteriota isolated from soils.</title>
        <authorList>
            <person name="Weisberg A.J."/>
            <person name="Pearce E."/>
            <person name="Kramer C.G."/>
            <person name="Chang J.H."/>
            <person name="Clarke C.R."/>
        </authorList>
    </citation>
    <scope>NUCLEOTIDE SEQUENCE [LARGE SCALE GENOMIC DNA]</scope>
    <source>
        <strain evidence="2 3">ID09-01A</strain>
    </source>
</reference>
<dbReference type="InterPro" id="IPR006311">
    <property type="entry name" value="TAT_signal"/>
</dbReference>
<comment type="caution">
    <text evidence="2">The sequence shown here is derived from an EMBL/GenBank/DDBJ whole genome shotgun (WGS) entry which is preliminary data.</text>
</comment>
<keyword evidence="1" id="KW-0732">Signal</keyword>
<feature type="chain" id="PRO_5047298249" evidence="1">
    <location>
        <begin position="31"/>
        <end position="260"/>
    </location>
</feature>
<dbReference type="Gene3D" id="2.60.120.200">
    <property type="match status" value="1"/>
</dbReference>
<evidence type="ECO:0000313" key="2">
    <source>
        <dbReference type="EMBL" id="MDX3698299.1"/>
    </source>
</evidence>
<organism evidence="2 3">
    <name type="scientific">Streptomyces europaeiscabiei</name>
    <dbReference type="NCBI Taxonomy" id="146819"/>
    <lineage>
        <taxon>Bacteria</taxon>
        <taxon>Bacillati</taxon>
        <taxon>Actinomycetota</taxon>
        <taxon>Actinomycetes</taxon>
        <taxon>Kitasatosporales</taxon>
        <taxon>Streptomycetaceae</taxon>
        <taxon>Streptomyces</taxon>
    </lineage>
</organism>
<name>A0ABU4N9C7_9ACTN</name>
<dbReference type="EMBL" id="JARAYU010000001">
    <property type="protein sequence ID" value="MDX3698299.1"/>
    <property type="molecule type" value="Genomic_DNA"/>
</dbReference>
<evidence type="ECO:0000313" key="3">
    <source>
        <dbReference type="Proteomes" id="UP001271274"/>
    </source>
</evidence>
<dbReference type="Proteomes" id="UP001271274">
    <property type="component" value="Unassembled WGS sequence"/>
</dbReference>
<dbReference type="RefSeq" id="WP_046705870.1">
    <property type="nucleotide sequence ID" value="NZ_JARAUS010000015.1"/>
</dbReference>